<dbReference type="GO" id="GO:0035438">
    <property type="term" value="F:cyclic-di-GMP binding"/>
    <property type="evidence" value="ECO:0007669"/>
    <property type="project" value="InterPro"/>
</dbReference>
<evidence type="ECO:0000313" key="2">
    <source>
        <dbReference type="EMBL" id="ALA57101.1"/>
    </source>
</evidence>
<dbReference type="Pfam" id="PF07238">
    <property type="entry name" value="PilZ"/>
    <property type="match status" value="1"/>
</dbReference>
<dbReference type="Gene3D" id="2.40.10.220">
    <property type="entry name" value="predicted glycosyltransferase like domains"/>
    <property type="match status" value="1"/>
</dbReference>
<dbReference type="InterPro" id="IPR009875">
    <property type="entry name" value="PilZ_domain"/>
</dbReference>
<gene>
    <name evidence="2" type="ORF">NITMOv2_0665</name>
</gene>
<dbReference type="PATRIC" id="fig|42253.5.peg.658"/>
<sequence>MTYPATRRMYRRVSTEYQTCYMAGTAFHAGVVRDLSLNGFRIAGRSNPTRGAVLMLRLWLPNGEGSIDVDQAVVRWTTHHEFGVQIVALSNEADLRLALHVERALQREITERLAS</sequence>
<evidence type="ECO:0000259" key="1">
    <source>
        <dbReference type="Pfam" id="PF07238"/>
    </source>
</evidence>
<reference evidence="2 3" key="1">
    <citation type="journal article" date="2015" name="Proc. Natl. Acad. Sci. U.S.A.">
        <title>Expanded metabolic versatility of ubiquitous nitrite-oxidizing bacteria from the genus Nitrospira.</title>
        <authorList>
            <person name="Koch H."/>
            <person name="Lucker S."/>
            <person name="Albertsen M."/>
            <person name="Kitzinger K."/>
            <person name="Herbold C."/>
            <person name="Spieck E."/>
            <person name="Nielsen P.H."/>
            <person name="Wagner M."/>
            <person name="Daims H."/>
        </authorList>
    </citation>
    <scope>NUCLEOTIDE SEQUENCE [LARGE SCALE GENOMIC DNA]</scope>
    <source>
        <strain evidence="2 3">NSP M-1</strain>
    </source>
</reference>
<dbReference type="SUPFAM" id="SSF141371">
    <property type="entry name" value="PilZ domain-like"/>
    <property type="match status" value="1"/>
</dbReference>
<keyword evidence="3" id="KW-1185">Reference proteome</keyword>
<proteinExistence type="predicted"/>
<dbReference type="EMBL" id="CP011801">
    <property type="protein sequence ID" value="ALA57101.1"/>
    <property type="molecule type" value="Genomic_DNA"/>
</dbReference>
<dbReference type="KEGG" id="nmv:NITMOv2_0665"/>
<dbReference type="Proteomes" id="UP000069205">
    <property type="component" value="Chromosome"/>
</dbReference>
<feature type="domain" description="PilZ" evidence="1">
    <location>
        <begin position="7"/>
        <end position="97"/>
    </location>
</feature>
<dbReference type="AlphaFoldDB" id="A0A0K2G803"/>
<organism evidence="2 3">
    <name type="scientific">Nitrospira moscoviensis</name>
    <dbReference type="NCBI Taxonomy" id="42253"/>
    <lineage>
        <taxon>Bacteria</taxon>
        <taxon>Pseudomonadati</taxon>
        <taxon>Nitrospirota</taxon>
        <taxon>Nitrospiria</taxon>
        <taxon>Nitrospirales</taxon>
        <taxon>Nitrospiraceae</taxon>
        <taxon>Nitrospira</taxon>
    </lineage>
</organism>
<evidence type="ECO:0000313" key="3">
    <source>
        <dbReference type="Proteomes" id="UP000069205"/>
    </source>
</evidence>
<protein>
    <recommendedName>
        <fullName evidence="1">PilZ domain-containing protein</fullName>
    </recommendedName>
</protein>
<accession>A0A0K2G803</accession>
<name>A0A0K2G803_NITMO</name>
<dbReference type="RefSeq" id="WP_187299350.1">
    <property type="nucleotide sequence ID" value="NZ_CP011801.1"/>
</dbReference>